<evidence type="ECO:0000313" key="2">
    <source>
        <dbReference type="Proteomes" id="UP000271339"/>
    </source>
</evidence>
<gene>
    <name evidence="1" type="ORF">BXY75_3239</name>
</gene>
<protein>
    <submittedName>
        <fullName evidence="1">Uncharacterized protein</fullName>
    </submittedName>
</protein>
<reference evidence="1 2" key="1">
    <citation type="submission" date="2018-10" db="EMBL/GenBank/DDBJ databases">
        <title>Genomic Encyclopedia of Archaeal and Bacterial Type Strains, Phase II (KMG-II): from individual species to whole genera.</title>
        <authorList>
            <person name="Goeker M."/>
        </authorList>
    </citation>
    <scope>NUCLEOTIDE SEQUENCE [LARGE SCALE GENOMIC DNA]</scope>
    <source>
        <strain evidence="1 2">DSM 23424</strain>
    </source>
</reference>
<proteinExistence type="predicted"/>
<accession>A0A3L9Y7P0</accession>
<comment type="caution">
    <text evidence="1">The sequence shown here is derived from an EMBL/GenBank/DDBJ whole genome shotgun (WGS) entry which is preliminary data.</text>
</comment>
<name>A0A3L9Y7P0_9FLAO</name>
<dbReference type="AlphaFoldDB" id="A0A3L9Y7P0"/>
<dbReference type="EMBL" id="REFC01000016">
    <property type="protein sequence ID" value="RMA56726.1"/>
    <property type="molecule type" value="Genomic_DNA"/>
</dbReference>
<evidence type="ECO:0000313" key="1">
    <source>
        <dbReference type="EMBL" id="RMA56726.1"/>
    </source>
</evidence>
<dbReference type="Proteomes" id="UP000271339">
    <property type="component" value="Unassembled WGS sequence"/>
</dbReference>
<dbReference type="OrthoDB" id="9808753at2"/>
<keyword evidence="2" id="KW-1185">Reference proteome</keyword>
<sequence>MKNLILIGIMLITAISFGQRRYKNITEKDGNIGIGTKSPDALLTVKGQIHAQEVQVDMEGALIPDYVFTSYFEGASEENPLYILLTLEEVAAFISENHHLPEIPSAEEIEKEGLLLKKMNMLLLQKIEELTLYTLEQQDQINALKEAVNKLQK</sequence>
<dbReference type="RefSeq" id="WP_121908767.1">
    <property type="nucleotide sequence ID" value="NZ_REFC01000016.1"/>
</dbReference>
<organism evidence="1 2">
    <name type="scientific">Ulvibacter antarcticus</name>
    <dbReference type="NCBI Taxonomy" id="442714"/>
    <lineage>
        <taxon>Bacteria</taxon>
        <taxon>Pseudomonadati</taxon>
        <taxon>Bacteroidota</taxon>
        <taxon>Flavobacteriia</taxon>
        <taxon>Flavobacteriales</taxon>
        <taxon>Flavobacteriaceae</taxon>
        <taxon>Ulvibacter</taxon>
    </lineage>
</organism>